<sequence length="119" mass="13859">MKIDKTSVFALVLVFGLIASVAYNYQQSIENKALKNSKSIIDEQLEEKKETNFINIDSLDEVKEKIIDSIEILRAEKLTIQKQMSNLDKKQTQDEKVIRNMRDADSIQQLFSRHYPDHD</sequence>
<proteinExistence type="predicted"/>
<keyword evidence="1" id="KW-0175">Coiled coil</keyword>
<dbReference type="EMBL" id="JAHWDF010000004">
    <property type="protein sequence ID" value="MBW2961260.1"/>
    <property type="molecule type" value="Genomic_DNA"/>
</dbReference>
<accession>A0ABS6W0A2</accession>
<keyword evidence="3" id="KW-1185">Reference proteome</keyword>
<evidence type="ECO:0000313" key="3">
    <source>
        <dbReference type="Proteomes" id="UP000719267"/>
    </source>
</evidence>
<dbReference type="RefSeq" id="WP_219039540.1">
    <property type="nucleotide sequence ID" value="NZ_JAHWDF010000004.1"/>
</dbReference>
<protein>
    <submittedName>
        <fullName evidence="2">Uncharacterized protein</fullName>
    </submittedName>
</protein>
<evidence type="ECO:0000256" key="1">
    <source>
        <dbReference type="SAM" id="Coils"/>
    </source>
</evidence>
<gene>
    <name evidence="2" type="ORF">KW502_05560</name>
</gene>
<feature type="coiled-coil region" evidence="1">
    <location>
        <begin position="31"/>
        <end position="90"/>
    </location>
</feature>
<comment type="caution">
    <text evidence="2">The sequence shown here is derived from an EMBL/GenBank/DDBJ whole genome shotgun (WGS) entry which is preliminary data.</text>
</comment>
<reference evidence="2 3" key="1">
    <citation type="submission" date="2021-07" db="EMBL/GenBank/DDBJ databases">
        <title>Mesonia aestuariivivens sp. nov., isolated from a tidal flat.</title>
        <authorList>
            <person name="Kim Y.-O."/>
            <person name="Yoon J.-H."/>
        </authorList>
    </citation>
    <scope>NUCLEOTIDE SEQUENCE [LARGE SCALE GENOMIC DNA]</scope>
    <source>
        <strain evidence="2 3">JHPTF-M18</strain>
    </source>
</reference>
<dbReference type="Proteomes" id="UP000719267">
    <property type="component" value="Unassembled WGS sequence"/>
</dbReference>
<evidence type="ECO:0000313" key="2">
    <source>
        <dbReference type="EMBL" id="MBW2961260.1"/>
    </source>
</evidence>
<organism evidence="2 3">
    <name type="scientific">Mesonia aestuariivivens</name>
    <dbReference type="NCBI Taxonomy" id="2796128"/>
    <lineage>
        <taxon>Bacteria</taxon>
        <taxon>Pseudomonadati</taxon>
        <taxon>Bacteroidota</taxon>
        <taxon>Flavobacteriia</taxon>
        <taxon>Flavobacteriales</taxon>
        <taxon>Flavobacteriaceae</taxon>
        <taxon>Mesonia</taxon>
    </lineage>
</organism>
<name>A0ABS6W0A2_9FLAO</name>